<organism evidence="1">
    <name type="scientific">hydrothermal vent metagenome</name>
    <dbReference type="NCBI Taxonomy" id="652676"/>
    <lineage>
        <taxon>unclassified sequences</taxon>
        <taxon>metagenomes</taxon>
        <taxon>ecological metagenomes</taxon>
    </lineage>
</organism>
<reference evidence="1" key="1">
    <citation type="submission" date="2018-06" db="EMBL/GenBank/DDBJ databases">
        <authorList>
            <person name="Zhirakovskaya E."/>
        </authorList>
    </citation>
    <scope>NUCLEOTIDE SEQUENCE</scope>
</reference>
<proteinExistence type="predicted"/>
<gene>
    <name evidence="1" type="ORF">MNBD_BACTEROID06-1212</name>
</gene>
<dbReference type="EMBL" id="UOES01000489">
    <property type="protein sequence ID" value="VAW28978.1"/>
    <property type="molecule type" value="Genomic_DNA"/>
</dbReference>
<name>A0A3B0UEJ7_9ZZZZ</name>
<accession>A0A3B0UEJ7</accession>
<protein>
    <submittedName>
        <fullName evidence="1">Uncharacterized protein</fullName>
    </submittedName>
</protein>
<evidence type="ECO:0000313" key="1">
    <source>
        <dbReference type="EMBL" id="VAW28978.1"/>
    </source>
</evidence>
<dbReference type="AlphaFoldDB" id="A0A3B0UEJ7"/>
<sequence>MKICNCTLFIFVMKKLLVVLFIIFLQTPAIGGGGWPQPKGKGYFKLSQFWILANQYYNNTGGVEANRNQGLFFTNVYGEYGLSDRFTAVVNWPFYARAVAYEQTGTMGQIIALQDAINGIGDMDLSVKYGLTKGKSIAVSTSLILGVPLGESSGGVDGILQTGDGEFNQIIQLDAGKSFAIGDVYPYTNVFVALNNRTNGFSDEFRYGIEVGVAYKFVFAVLRINGVRSFKNGSRAPINDGASLFANNAEYLAIIPEISIKVSDRWGVSANMGTAAWGRLIFANKTYSVGAYFKL</sequence>